<organism evidence="10 11">
    <name type="scientific">Mesobacillus subterraneus</name>
    <dbReference type="NCBI Taxonomy" id="285983"/>
    <lineage>
        <taxon>Bacteria</taxon>
        <taxon>Bacillati</taxon>
        <taxon>Bacillota</taxon>
        <taxon>Bacilli</taxon>
        <taxon>Bacillales</taxon>
        <taxon>Bacillaceae</taxon>
        <taxon>Mesobacillus</taxon>
    </lineage>
</organism>
<comment type="similarity">
    <text evidence="2 6">Belongs to the acyl-CoA dehydrogenase family.</text>
</comment>
<name>A0A0D6Z7N2_9BACI</name>
<evidence type="ECO:0000256" key="5">
    <source>
        <dbReference type="ARBA" id="ARBA00023002"/>
    </source>
</evidence>
<dbReference type="InterPro" id="IPR013786">
    <property type="entry name" value="AcylCoA_DH/ox_N"/>
</dbReference>
<feature type="domain" description="Acyl-CoA dehydrogenase/oxidase N-terminal" evidence="9">
    <location>
        <begin position="9"/>
        <end position="121"/>
    </location>
</feature>
<sequence>MIPLKEKEEEISLLKKSIESFAKKEMEPFYGKWEQEGNIPVGLWKKLGDAGFLCVDIPEHYGGLGTPLRYATTIIEEFSRLGYSSLAVNLSVHSNIVAHYILSSGTEEQKNHYLPKMATGESIGAIAMTEPGAGSDLQGISTTAIKNESTNEYFINGTKTFISNGQNFGFVIVVARTNRKVKASKGTSLFIVDADTFGLTKGKKLKKIGLHSADTSELILENVSVPSSQILGEVDYGFAVLMTELPRERLTLAIGACGAMEGMLDITVKYLHERDAFGKHLSQLQVIRHKIAEMTTEAKVNRAYVNQCLRQLENNQLSTADASVAKLSSTEAQGRIADGCLQLFGGYGYMQEYPISRAFTDARVQRIYGGTSEIMKEIISKDILDK</sequence>
<accession>A0A0D6Z7N2</accession>
<dbReference type="AlphaFoldDB" id="A0A0D6Z7N2"/>
<keyword evidence="3 6" id="KW-0285">Flavoprotein</keyword>
<dbReference type="PATRIC" id="fig|285983.3.peg.2246"/>
<dbReference type="InterPro" id="IPR006091">
    <property type="entry name" value="Acyl-CoA_Oxase/DH_mid-dom"/>
</dbReference>
<dbReference type="InterPro" id="IPR009075">
    <property type="entry name" value="AcylCo_DH/oxidase_C"/>
</dbReference>
<keyword evidence="5 6" id="KW-0560">Oxidoreductase</keyword>
<dbReference type="PROSITE" id="PS00073">
    <property type="entry name" value="ACYL_COA_DH_2"/>
    <property type="match status" value="1"/>
</dbReference>
<dbReference type="FunFam" id="2.40.110.10:FF:000002">
    <property type="entry name" value="Acyl-CoA dehydrogenase fadE12"/>
    <property type="match status" value="1"/>
</dbReference>
<dbReference type="EMBL" id="JXIQ01000133">
    <property type="protein sequence ID" value="KIY21041.1"/>
    <property type="molecule type" value="Genomic_DNA"/>
</dbReference>
<dbReference type="InterPro" id="IPR009100">
    <property type="entry name" value="AcylCoA_DH/oxidase_NM_dom_sf"/>
</dbReference>
<dbReference type="PANTHER" id="PTHR43884:SF12">
    <property type="entry name" value="ISOVALERYL-COA DEHYDROGENASE, MITOCHONDRIAL-RELATED"/>
    <property type="match status" value="1"/>
</dbReference>
<dbReference type="Gene3D" id="2.40.110.10">
    <property type="entry name" value="Butyryl-CoA Dehydrogenase, subunit A, domain 2"/>
    <property type="match status" value="1"/>
</dbReference>
<comment type="caution">
    <text evidence="10">The sequence shown here is derived from an EMBL/GenBank/DDBJ whole genome shotgun (WGS) entry which is preliminary data.</text>
</comment>
<feature type="domain" description="Acyl-CoA oxidase/dehydrogenase middle" evidence="8">
    <location>
        <begin position="125"/>
        <end position="223"/>
    </location>
</feature>
<dbReference type="GO" id="GO:0003995">
    <property type="term" value="F:acyl-CoA dehydrogenase activity"/>
    <property type="evidence" value="ECO:0007669"/>
    <property type="project" value="InterPro"/>
</dbReference>
<evidence type="ECO:0000256" key="3">
    <source>
        <dbReference type="ARBA" id="ARBA00022630"/>
    </source>
</evidence>
<keyword evidence="4 6" id="KW-0274">FAD</keyword>
<feature type="domain" description="Acyl-CoA dehydrogenase/oxidase C-terminal" evidence="7">
    <location>
        <begin position="237"/>
        <end position="383"/>
    </location>
</feature>
<dbReference type="PROSITE" id="PS00072">
    <property type="entry name" value="ACYL_COA_DH_1"/>
    <property type="match status" value="1"/>
</dbReference>
<evidence type="ECO:0000313" key="11">
    <source>
        <dbReference type="Proteomes" id="UP000032512"/>
    </source>
</evidence>
<dbReference type="SUPFAM" id="SSF56645">
    <property type="entry name" value="Acyl-CoA dehydrogenase NM domain-like"/>
    <property type="match status" value="1"/>
</dbReference>
<dbReference type="Pfam" id="PF00441">
    <property type="entry name" value="Acyl-CoA_dh_1"/>
    <property type="match status" value="1"/>
</dbReference>
<evidence type="ECO:0000256" key="6">
    <source>
        <dbReference type="RuleBase" id="RU362125"/>
    </source>
</evidence>
<dbReference type="Gene3D" id="1.20.140.10">
    <property type="entry name" value="Butyryl-CoA Dehydrogenase, subunit A, domain 3"/>
    <property type="match status" value="1"/>
</dbReference>
<dbReference type="InterPro" id="IPR036250">
    <property type="entry name" value="AcylCo_DH-like_C"/>
</dbReference>
<dbReference type="Gene3D" id="1.10.540.10">
    <property type="entry name" value="Acyl-CoA dehydrogenase/oxidase, N-terminal domain"/>
    <property type="match status" value="1"/>
</dbReference>
<dbReference type="Pfam" id="PF02770">
    <property type="entry name" value="Acyl-CoA_dh_M"/>
    <property type="match status" value="1"/>
</dbReference>
<evidence type="ECO:0000256" key="2">
    <source>
        <dbReference type="ARBA" id="ARBA00009347"/>
    </source>
</evidence>
<keyword evidence="11" id="KW-1185">Reference proteome</keyword>
<dbReference type="FunFam" id="1.20.140.10:FF:000001">
    <property type="entry name" value="Acyl-CoA dehydrogenase"/>
    <property type="match status" value="1"/>
</dbReference>
<evidence type="ECO:0000256" key="4">
    <source>
        <dbReference type="ARBA" id="ARBA00022827"/>
    </source>
</evidence>
<evidence type="ECO:0000256" key="1">
    <source>
        <dbReference type="ARBA" id="ARBA00001974"/>
    </source>
</evidence>
<comment type="cofactor">
    <cofactor evidence="1 6">
        <name>FAD</name>
        <dbReference type="ChEBI" id="CHEBI:57692"/>
    </cofactor>
</comment>
<dbReference type="PANTHER" id="PTHR43884">
    <property type="entry name" value="ACYL-COA DEHYDROGENASE"/>
    <property type="match status" value="1"/>
</dbReference>
<dbReference type="Proteomes" id="UP000032512">
    <property type="component" value="Unassembled WGS sequence"/>
</dbReference>
<dbReference type="Pfam" id="PF02771">
    <property type="entry name" value="Acyl-CoA_dh_N"/>
    <property type="match status" value="1"/>
</dbReference>
<dbReference type="OrthoDB" id="9802447at2"/>
<dbReference type="InterPro" id="IPR006089">
    <property type="entry name" value="Acyl-CoA_DH_CS"/>
</dbReference>
<proteinExistence type="inferred from homology"/>
<protein>
    <submittedName>
        <fullName evidence="10">Acyl-CoA dehydrogenase</fullName>
    </submittedName>
</protein>
<dbReference type="FunFam" id="1.10.540.10:FF:000026">
    <property type="entry name" value="Acyl-CoA dehydrogenase medium chain"/>
    <property type="match status" value="1"/>
</dbReference>
<dbReference type="SUPFAM" id="SSF47203">
    <property type="entry name" value="Acyl-CoA dehydrogenase C-terminal domain-like"/>
    <property type="match status" value="1"/>
</dbReference>
<reference evidence="10 11" key="1">
    <citation type="submission" date="2015-01" db="EMBL/GenBank/DDBJ databases">
        <title>Draft genome sequences of the supercritical CO2 tolerant bacteria Bacillus subterraneus MITOT1 and Bacillus cereus MIT0214.</title>
        <authorList>
            <person name="Peet K.C."/>
            <person name="Thompson J.R."/>
        </authorList>
    </citation>
    <scope>NUCLEOTIDE SEQUENCE [LARGE SCALE GENOMIC DNA]</scope>
    <source>
        <strain evidence="10 11">MITOT1</strain>
    </source>
</reference>
<evidence type="ECO:0000259" key="8">
    <source>
        <dbReference type="Pfam" id="PF02770"/>
    </source>
</evidence>
<dbReference type="InterPro" id="IPR046373">
    <property type="entry name" value="Acyl-CoA_Oxase/DH_mid-dom_sf"/>
</dbReference>
<evidence type="ECO:0000259" key="7">
    <source>
        <dbReference type="Pfam" id="PF00441"/>
    </source>
</evidence>
<dbReference type="InterPro" id="IPR037069">
    <property type="entry name" value="AcylCoA_DH/ox_N_sf"/>
</dbReference>
<gene>
    <name evidence="10" type="ORF">UB32_15880</name>
</gene>
<dbReference type="RefSeq" id="WP_044395472.1">
    <property type="nucleotide sequence ID" value="NZ_JXIQ01000133.1"/>
</dbReference>
<dbReference type="GO" id="GO:0050660">
    <property type="term" value="F:flavin adenine dinucleotide binding"/>
    <property type="evidence" value="ECO:0007669"/>
    <property type="project" value="InterPro"/>
</dbReference>
<evidence type="ECO:0000313" key="10">
    <source>
        <dbReference type="EMBL" id="KIY21041.1"/>
    </source>
</evidence>
<evidence type="ECO:0000259" key="9">
    <source>
        <dbReference type="Pfam" id="PF02771"/>
    </source>
</evidence>